<feature type="domain" description="HTH araC/xylS-type" evidence="4">
    <location>
        <begin position="132"/>
        <end position="230"/>
    </location>
</feature>
<dbReference type="SUPFAM" id="SSF46689">
    <property type="entry name" value="Homeodomain-like"/>
    <property type="match status" value="2"/>
</dbReference>
<dbReference type="Gene3D" id="3.10.180.10">
    <property type="entry name" value="2,3-Dihydroxybiphenyl 1,2-Dioxygenase, domain 1"/>
    <property type="match status" value="1"/>
</dbReference>
<dbReference type="InterPro" id="IPR018060">
    <property type="entry name" value="HTH_AraC"/>
</dbReference>
<dbReference type="PANTHER" id="PTHR46796:SF6">
    <property type="entry name" value="ARAC SUBFAMILY"/>
    <property type="match status" value="1"/>
</dbReference>
<organism evidence="6 7">
    <name type="scientific">Saccharomonospora amisosensis</name>
    <dbReference type="NCBI Taxonomy" id="1128677"/>
    <lineage>
        <taxon>Bacteria</taxon>
        <taxon>Bacillati</taxon>
        <taxon>Actinomycetota</taxon>
        <taxon>Actinomycetes</taxon>
        <taxon>Pseudonocardiales</taxon>
        <taxon>Pseudonocardiaceae</taxon>
        <taxon>Saccharomonospora</taxon>
    </lineage>
</organism>
<dbReference type="Pfam" id="PF00903">
    <property type="entry name" value="Glyoxalase"/>
    <property type="match status" value="1"/>
</dbReference>
<dbReference type="PRINTS" id="PR00032">
    <property type="entry name" value="HTHARAC"/>
</dbReference>
<dbReference type="InterPro" id="IPR037523">
    <property type="entry name" value="VOC_core"/>
</dbReference>
<dbReference type="PROSITE" id="PS51819">
    <property type="entry name" value="VOC"/>
    <property type="match status" value="1"/>
</dbReference>
<evidence type="ECO:0000313" key="6">
    <source>
        <dbReference type="EMBL" id="NIJ13053.1"/>
    </source>
</evidence>
<keyword evidence="6" id="KW-0456">Lyase</keyword>
<dbReference type="InterPro" id="IPR009057">
    <property type="entry name" value="Homeodomain-like_sf"/>
</dbReference>
<dbReference type="AlphaFoldDB" id="A0A7X5URW0"/>
<accession>A0A7X5URW0</accession>
<evidence type="ECO:0000256" key="3">
    <source>
        <dbReference type="ARBA" id="ARBA00023163"/>
    </source>
</evidence>
<dbReference type="PANTHER" id="PTHR46796">
    <property type="entry name" value="HTH-TYPE TRANSCRIPTIONAL ACTIVATOR RHAS-RELATED"/>
    <property type="match status" value="1"/>
</dbReference>
<keyword evidence="2 6" id="KW-0238">DNA-binding</keyword>
<name>A0A7X5URW0_9PSEU</name>
<evidence type="ECO:0000313" key="7">
    <source>
        <dbReference type="Proteomes" id="UP000545493"/>
    </source>
</evidence>
<dbReference type="RefSeq" id="WP_167172563.1">
    <property type="nucleotide sequence ID" value="NZ_JAAOYM010000001.1"/>
</dbReference>
<dbReference type="InterPro" id="IPR018062">
    <property type="entry name" value="HTH_AraC-typ_CS"/>
</dbReference>
<dbReference type="EMBL" id="JAAOYM010000001">
    <property type="protein sequence ID" value="NIJ13053.1"/>
    <property type="molecule type" value="Genomic_DNA"/>
</dbReference>
<dbReference type="SMART" id="SM00342">
    <property type="entry name" value="HTH_ARAC"/>
    <property type="match status" value="1"/>
</dbReference>
<dbReference type="Pfam" id="PF12833">
    <property type="entry name" value="HTH_18"/>
    <property type="match status" value="1"/>
</dbReference>
<keyword evidence="1" id="KW-0805">Transcription regulation</keyword>
<dbReference type="InterPro" id="IPR050204">
    <property type="entry name" value="AraC_XylS_family_regulators"/>
</dbReference>
<dbReference type="PROSITE" id="PS00041">
    <property type="entry name" value="HTH_ARAC_FAMILY_1"/>
    <property type="match status" value="1"/>
</dbReference>
<keyword evidence="3" id="KW-0804">Transcription</keyword>
<dbReference type="Proteomes" id="UP000545493">
    <property type="component" value="Unassembled WGS sequence"/>
</dbReference>
<dbReference type="SUPFAM" id="SSF54593">
    <property type="entry name" value="Glyoxalase/Bleomycin resistance protein/Dihydroxybiphenyl dioxygenase"/>
    <property type="match status" value="1"/>
</dbReference>
<dbReference type="GO" id="GO:0043565">
    <property type="term" value="F:sequence-specific DNA binding"/>
    <property type="evidence" value="ECO:0007669"/>
    <property type="project" value="InterPro"/>
</dbReference>
<protein>
    <submittedName>
        <fullName evidence="6">AraC-like DNA-binding protein/predicted enzyme related to lactoylglutathione lyase</fullName>
    </submittedName>
</protein>
<evidence type="ECO:0000256" key="2">
    <source>
        <dbReference type="ARBA" id="ARBA00023125"/>
    </source>
</evidence>
<comment type="caution">
    <text evidence="6">The sequence shown here is derived from an EMBL/GenBank/DDBJ whole genome shotgun (WGS) entry which is preliminary data.</text>
</comment>
<dbReference type="InterPro" id="IPR029068">
    <property type="entry name" value="Glyas_Bleomycin-R_OHBP_Dase"/>
</dbReference>
<evidence type="ECO:0000259" key="5">
    <source>
        <dbReference type="PROSITE" id="PS51819"/>
    </source>
</evidence>
<sequence>MISRVASVAVYVRDQHSALDFYTRVLGFEVVSVEGGRAELEPAGGSTSIVLLTGERADSWPGAVYSCADIVATYESLRASGVQFAEPPTRHRGGVMTTFTDVDGNAFVLSETGTRQRVTRPLDGGYALAVVRFGRELIDRDFHRDIRIAMIASDAGLSPFQFIRLFKRTYGETPGQYLKRARMERAQCLLRYSRIAVAQIGHRVGYRSPGTFSDRFRKLVGLSPSEYRRKYYVELSGSWAPWYFAAMWARRSALSEPSATSSPRSSDTTGR</sequence>
<dbReference type="GO" id="GO:0003700">
    <property type="term" value="F:DNA-binding transcription factor activity"/>
    <property type="evidence" value="ECO:0007669"/>
    <property type="project" value="InterPro"/>
</dbReference>
<evidence type="ECO:0000256" key="1">
    <source>
        <dbReference type="ARBA" id="ARBA00023015"/>
    </source>
</evidence>
<proteinExistence type="predicted"/>
<reference evidence="6 7" key="1">
    <citation type="submission" date="2020-03" db="EMBL/GenBank/DDBJ databases">
        <title>Sequencing the genomes of 1000 actinobacteria strains.</title>
        <authorList>
            <person name="Klenk H.-P."/>
        </authorList>
    </citation>
    <scope>NUCLEOTIDE SEQUENCE [LARGE SCALE GENOMIC DNA]</scope>
    <source>
        <strain evidence="6 7">DSM 45685</strain>
    </source>
</reference>
<feature type="domain" description="VOC" evidence="5">
    <location>
        <begin position="4"/>
        <end position="112"/>
    </location>
</feature>
<gene>
    <name evidence="6" type="ORF">FHU38_003397</name>
</gene>
<dbReference type="InterPro" id="IPR020449">
    <property type="entry name" value="Tscrpt_reg_AraC-type_HTH"/>
</dbReference>
<dbReference type="InterPro" id="IPR004360">
    <property type="entry name" value="Glyas_Fos-R_dOase_dom"/>
</dbReference>
<evidence type="ECO:0000259" key="4">
    <source>
        <dbReference type="PROSITE" id="PS01124"/>
    </source>
</evidence>
<keyword evidence="7" id="KW-1185">Reference proteome</keyword>
<dbReference type="GO" id="GO:0016829">
    <property type="term" value="F:lyase activity"/>
    <property type="evidence" value="ECO:0007669"/>
    <property type="project" value="UniProtKB-KW"/>
</dbReference>
<dbReference type="PROSITE" id="PS01124">
    <property type="entry name" value="HTH_ARAC_FAMILY_2"/>
    <property type="match status" value="1"/>
</dbReference>
<dbReference type="Gene3D" id="1.10.10.60">
    <property type="entry name" value="Homeodomain-like"/>
    <property type="match status" value="2"/>
</dbReference>